<comment type="caution">
    <text evidence="5">The sequence shown here is derived from an EMBL/GenBank/DDBJ whole genome shotgun (WGS) entry which is preliminary data.</text>
</comment>
<reference evidence="5 6" key="1">
    <citation type="submission" date="2018-10" db="EMBL/GenBank/DDBJ databases">
        <title>Anaerotruncus faecis sp. nov., isolated from human feces.</title>
        <authorList>
            <person name="Wang Y.-J."/>
        </authorList>
    </citation>
    <scope>NUCLEOTIDE SEQUENCE [LARGE SCALE GENOMIC DNA]</scope>
    <source>
        <strain evidence="5 6">22A2-44</strain>
    </source>
</reference>
<gene>
    <name evidence="5" type="ORF">D4A47_04070</name>
</gene>
<dbReference type="InterPro" id="IPR036390">
    <property type="entry name" value="WH_DNA-bd_sf"/>
</dbReference>
<dbReference type="PANTHER" id="PTHR43537:SF5">
    <property type="entry name" value="UXU OPERON TRANSCRIPTIONAL REGULATOR"/>
    <property type="match status" value="1"/>
</dbReference>
<evidence type="ECO:0000256" key="3">
    <source>
        <dbReference type="ARBA" id="ARBA00023163"/>
    </source>
</evidence>
<dbReference type="Pfam" id="PF07729">
    <property type="entry name" value="FCD"/>
    <property type="match status" value="1"/>
</dbReference>
<keyword evidence="6" id="KW-1185">Reference proteome</keyword>
<dbReference type="Gene3D" id="1.20.120.530">
    <property type="entry name" value="GntR ligand-binding domain-like"/>
    <property type="match status" value="1"/>
</dbReference>
<keyword evidence="3" id="KW-0804">Transcription</keyword>
<dbReference type="InterPro" id="IPR011711">
    <property type="entry name" value="GntR_C"/>
</dbReference>
<dbReference type="PANTHER" id="PTHR43537">
    <property type="entry name" value="TRANSCRIPTIONAL REGULATOR, GNTR FAMILY"/>
    <property type="match status" value="1"/>
</dbReference>
<organism evidence="5 6">
    <name type="scientific">Anaerotruncus massiliensis</name>
    <name type="common">ex Liu et al. 2021</name>
    <dbReference type="NCBI Taxonomy" id="2321404"/>
    <lineage>
        <taxon>Bacteria</taxon>
        <taxon>Bacillati</taxon>
        <taxon>Bacillota</taxon>
        <taxon>Clostridia</taxon>
        <taxon>Eubacteriales</taxon>
        <taxon>Oscillospiraceae</taxon>
        <taxon>Anaerotruncus</taxon>
    </lineage>
</organism>
<dbReference type="InterPro" id="IPR008920">
    <property type="entry name" value="TF_FadR/GntR_C"/>
</dbReference>
<name>A0A498CPA0_9FIRM</name>
<dbReference type="EMBL" id="RCHT01000004">
    <property type="protein sequence ID" value="RLL13127.1"/>
    <property type="molecule type" value="Genomic_DNA"/>
</dbReference>
<evidence type="ECO:0000313" key="6">
    <source>
        <dbReference type="Proteomes" id="UP000276301"/>
    </source>
</evidence>
<dbReference type="SMART" id="SM00345">
    <property type="entry name" value="HTH_GNTR"/>
    <property type="match status" value="1"/>
</dbReference>
<dbReference type="PRINTS" id="PR00035">
    <property type="entry name" value="HTHGNTR"/>
</dbReference>
<dbReference type="InterPro" id="IPR000524">
    <property type="entry name" value="Tscrpt_reg_HTH_GntR"/>
</dbReference>
<protein>
    <submittedName>
        <fullName evidence="5">FadR family transcriptional regulator</fullName>
    </submittedName>
</protein>
<dbReference type="Pfam" id="PF00392">
    <property type="entry name" value="GntR"/>
    <property type="match status" value="1"/>
</dbReference>
<dbReference type="AlphaFoldDB" id="A0A498CPA0"/>
<keyword evidence="1" id="KW-0805">Transcription regulation</keyword>
<evidence type="ECO:0000256" key="2">
    <source>
        <dbReference type="ARBA" id="ARBA00023125"/>
    </source>
</evidence>
<dbReference type="GO" id="GO:0003677">
    <property type="term" value="F:DNA binding"/>
    <property type="evidence" value="ECO:0007669"/>
    <property type="project" value="UniProtKB-KW"/>
</dbReference>
<sequence>MQPIARISSTDHAVNHIRDSILSGAYRKGDKLPAEMELCELLHVGRSTVREALRVLQAMGLVEIRHGKGAFVTDRENAVTPEMWFQKYNYKVADIMQVRLPIEQMAVRLAAINMQEKELSHLQEIQDSFRRAVEENNVNQMTLADEYFHGAIIEGTHNPLLISFNANLTEAMREYRLHSFSVPGNPEHAVGPHEDILSALRLHNPELAAAYMVTHIQSSLSDMQRIL</sequence>
<dbReference type="Proteomes" id="UP000276301">
    <property type="component" value="Unassembled WGS sequence"/>
</dbReference>
<evidence type="ECO:0000259" key="4">
    <source>
        <dbReference type="PROSITE" id="PS50949"/>
    </source>
</evidence>
<keyword evidence="2" id="KW-0238">DNA-binding</keyword>
<dbReference type="GO" id="GO:0003700">
    <property type="term" value="F:DNA-binding transcription factor activity"/>
    <property type="evidence" value="ECO:0007669"/>
    <property type="project" value="InterPro"/>
</dbReference>
<dbReference type="RefSeq" id="WP_121586271.1">
    <property type="nucleotide sequence ID" value="NZ_RCHT01000004.1"/>
</dbReference>
<dbReference type="SUPFAM" id="SSF48008">
    <property type="entry name" value="GntR ligand-binding domain-like"/>
    <property type="match status" value="1"/>
</dbReference>
<dbReference type="Gene3D" id="1.10.10.10">
    <property type="entry name" value="Winged helix-like DNA-binding domain superfamily/Winged helix DNA-binding domain"/>
    <property type="match status" value="1"/>
</dbReference>
<dbReference type="SMART" id="SM00895">
    <property type="entry name" value="FCD"/>
    <property type="match status" value="1"/>
</dbReference>
<evidence type="ECO:0000256" key="1">
    <source>
        <dbReference type="ARBA" id="ARBA00023015"/>
    </source>
</evidence>
<dbReference type="InterPro" id="IPR036388">
    <property type="entry name" value="WH-like_DNA-bd_sf"/>
</dbReference>
<accession>A0A498CPA0</accession>
<proteinExistence type="predicted"/>
<dbReference type="PROSITE" id="PS50949">
    <property type="entry name" value="HTH_GNTR"/>
    <property type="match status" value="1"/>
</dbReference>
<dbReference type="SUPFAM" id="SSF46785">
    <property type="entry name" value="Winged helix' DNA-binding domain"/>
    <property type="match status" value="1"/>
</dbReference>
<evidence type="ECO:0000313" key="5">
    <source>
        <dbReference type="EMBL" id="RLL13127.1"/>
    </source>
</evidence>
<feature type="domain" description="HTH gntR-type" evidence="4">
    <location>
        <begin position="7"/>
        <end position="75"/>
    </location>
</feature>
<dbReference type="CDD" id="cd07377">
    <property type="entry name" value="WHTH_GntR"/>
    <property type="match status" value="1"/>
</dbReference>